<keyword evidence="6 9" id="KW-0862">Zinc</keyword>
<evidence type="ECO:0000256" key="1">
    <source>
        <dbReference type="ARBA" id="ARBA00004123"/>
    </source>
</evidence>
<comment type="caution">
    <text evidence="13">The sequence shown here is derived from an EMBL/GenBank/DDBJ whole genome shotgun (WGS) entry which is preliminary data.</text>
</comment>
<comment type="similarity">
    <text evidence="2 9">Belongs to the replication factor A protein 1 family.</text>
</comment>
<dbReference type="GO" id="GO:0006281">
    <property type="term" value="P:DNA repair"/>
    <property type="evidence" value="ECO:0007669"/>
    <property type="project" value="InterPro"/>
</dbReference>
<keyword evidence="8 9" id="KW-0539">Nucleus</keyword>
<dbReference type="Proteomes" id="UP000266673">
    <property type="component" value="Unassembled WGS sequence"/>
</dbReference>
<sequence length="433" mass="50396">FFPINIISPYCNTWKIEALVGTKSEIKYWRKFDGTGKWFSIVLYDSSGEIRATAFEQQVDEFYDQLQVGKIYEISKARVVSANKKYWSVIKNEYELYFGRETIINEVLDKDPSNFMTFNFVKISDLFEYEKDEIIDVIGLVTNVSDIQEIVIKSTQRNANKRNITIIDQSKYQVTLTLWGSNAEKFDNSLLKHVIACKNVRVGDFQGRNLTLLNDSQAIRDPKIKETKSLLDWYNVHGSYSKFTPLNASRFTMQYDDDIKTLEQIKYEKLGQDDNVDSFLIMATITYIKKGTISYTACPTCYKKVIEKDNEWQCGKCSQSYQEPEHRYLLSCVLGDFTDNTMLTFFNDTADSIMGINVKELIRLKDEDEDSYHSCFEEASCKPYFIKCRAKTNTYITENTYEERSSVRYNAMSIAPVDYVIRAKKLYQIISNM</sequence>
<dbReference type="Pfam" id="PF16900">
    <property type="entry name" value="REPA_OB_2"/>
    <property type="match status" value="1"/>
</dbReference>
<keyword evidence="3 9" id="KW-0235">DNA replication</keyword>
<evidence type="ECO:0000259" key="12">
    <source>
        <dbReference type="Pfam" id="PF16900"/>
    </source>
</evidence>
<dbReference type="InterPro" id="IPR004365">
    <property type="entry name" value="NA-bd_OB_tRNA"/>
</dbReference>
<dbReference type="GO" id="GO:0008270">
    <property type="term" value="F:zinc ion binding"/>
    <property type="evidence" value="ECO:0007669"/>
    <property type="project" value="UniProtKB-KW"/>
</dbReference>
<name>A0A397UT32_9GLOM</name>
<comment type="subcellular location">
    <subcellularLocation>
        <location evidence="1 9">Nucleus</location>
    </subcellularLocation>
</comment>
<evidence type="ECO:0000256" key="2">
    <source>
        <dbReference type="ARBA" id="ARBA00005690"/>
    </source>
</evidence>
<dbReference type="InterPro" id="IPR012340">
    <property type="entry name" value="NA-bd_OB-fold"/>
</dbReference>
<dbReference type="Pfam" id="PF08646">
    <property type="entry name" value="Rep_fac-A_C"/>
    <property type="match status" value="1"/>
</dbReference>
<comment type="subunit">
    <text evidence="9">Component of the heterotrimeric canonical replication protein A complex (RPA).</text>
</comment>
<dbReference type="GO" id="GO:0005662">
    <property type="term" value="C:DNA replication factor A complex"/>
    <property type="evidence" value="ECO:0007669"/>
    <property type="project" value="UniProtKB-ARBA"/>
</dbReference>
<dbReference type="GO" id="GO:0003677">
    <property type="term" value="F:DNA binding"/>
    <property type="evidence" value="ECO:0007669"/>
    <property type="project" value="UniProtKB-KW"/>
</dbReference>
<keyword evidence="7 9" id="KW-0238">DNA-binding</keyword>
<dbReference type="AlphaFoldDB" id="A0A397UT32"/>
<dbReference type="SUPFAM" id="SSF50249">
    <property type="entry name" value="Nucleic acid-binding proteins"/>
    <property type="match status" value="3"/>
</dbReference>
<evidence type="ECO:0000256" key="8">
    <source>
        <dbReference type="ARBA" id="ARBA00023242"/>
    </source>
</evidence>
<keyword evidence="5 9" id="KW-0863">Zinc-finger</keyword>
<dbReference type="CDD" id="cd04476">
    <property type="entry name" value="RPA1_DBD_C"/>
    <property type="match status" value="1"/>
</dbReference>
<dbReference type="Gene3D" id="2.40.50.140">
    <property type="entry name" value="Nucleic acid-binding proteins"/>
    <property type="match status" value="3"/>
</dbReference>
<evidence type="ECO:0000259" key="10">
    <source>
        <dbReference type="Pfam" id="PF01336"/>
    </source>
</evidence>
<comment type="function">
    <text evidence="9">As part of the replication protein A (RPA/RP-A), a single-stranded DNA-binding heterotrimeric complex, may play an essential role in DNA replication, recombination and repair. Binds and stabilizes single-stranded DNA intermediates, preventing complementary DNA reannealing and recruiting different proteins involved in DNA metabolism.</text>
</comment>
<dbReference type="GO" id="GO:0006260">
    <property type="term" value="P:DNA replication"/>
    <property type="evidence" value="ECO:0007669"/>
    <property type="project" value="UniProtKB-KW"/>
</dbReference>
<dbReference type="FunFam" id="2.40.50.140:FF:000064">
    <property type="entry name" value="Replication protein A subunit"/>
    <property type="match status" value="1"/>
</dbReference>
<keyword evidence="14" id="KW-1185">Reference proteome</keyword>
<dbReference type="OrthoDB" id="1751331at2759"/>
<feature type="domain" description="Replication factor A C-terminal" evidence="11">
    <location>
        <begin position="280"/>
        <end position="426"/>
    </location>
</feature>
<feature type="non-terminal residue" evidence="13">
    <location>
        <position position="433"/>
    </location>
</feature>
<feature type="non-terminal residue" evidence="13">
    <location>
        <position position="1"/>
    </location>
</feature>
<dbReference type="NCBIfam" id="TIGR00617">
    <property type="entry name" value="rpa1"/>
    <property type="match status" value="1"/>
</dbReference>
<dbReference type="InterPro" id="IPR004591">
    <property type="entry name" value="Rfa1"/>
</dbReference>
<dbReference type="Pfam" id="PF01336">
    <property type="entry name" value="tRNA_anti-codon"/>
    <property type="match status" value="1"/>
</dbReference>
<dbReference type="STRING" id="44941.A0A397UT32"/>
<evidence type="ECO:0000256" key="4">
    <source>
        <dbReference type="ARBA" id="ARBA00022723"/>
    </source>
</evidence>
<dbReference type="InterPro" id="IPR047192">
    <property type="entry name" value="Euk_RPA1_DBD_C"/>
</dbReference>
<dbReference type="InterPro" id="IPR031657">
    <property type="entry name" value="REPA_OB_2"/>
</dbReference>
<evidence type="ECO:0000259" key="11">
    <source>
        <dbReference type="Pfam" id="PF08646"/>
    </source>
</evidence>
<evidence type="ECO:0000256" key="7">
    <source>
        <dbReference type="ARBA" id="ARBA00023125"/>
    </source>
</evidence>
<dbReference type="GO" id="GO:0007004">
    <property type="term" value="P:telomere maintenance via telomerase"/>
    <property type="evidence" value="ECO:0007669"/>
    <property type="project" value="UniProtKB-ARBA"/>
</dbReference>
<evidence type="ECO:0000313" key="14">
    <source>
        <dbReference type="Proteomes" id="UP000266673"/>
    </source>
</evidence>
<evidence type="ECO:0000256" key="9">
    <source>
        <dbReference type="RuleBase" id="RU364130"/>
    </source>
</evidence>
<evidence type="ECO:0000256" key="6">
    <source>
        <dbReference type="ARBA" id="ARBA00022833"/>
    </source>
</evidence>
<dbReference type="FunFam" id="2.40.50.140:FF:000041">
    <property type="entry name" value="Replication protein A subunit"/>
    <property type="match status" value="1"/>
</dbReference>
<dbReference type="PANTHER" id="PTHR47165">
    <property type="entry name" value="OS03G0429900 PROTEIN"/>
    <property type="match status" value="1"/>
</dbReference>
<dbReference type="InterPro" id="IPR013955">
    <property type="entry name" value="Rep_factor-A_C"/>
</dbReference>
<dbReference type="GO" id="GO:0006310">
    <property type="term" value="P:DNA recombination"/>
    <property type="evidence" value="ECO:0007669"/>
    <property type="project" value="InterPro"/>
</dbReference>
<dbReference type="GO" id="GO:0000781">
    <property type="term" value="C:chromosome, telomeric region"/>
    <property type="evidence" value="ECO:0007669"/>
    <property type="project" value="UniProtKB-ARBA"/>
</dbReference>
<evidence type="ECO:0000256" key="3">
    <source>
        <dbReference type="ARBA" id="ARBA00022705"/>
    </source>
</evidence>
<evidence type="ECO:0000256" key="5">
    <source>
        <dbReference type="ARBA" id="ARBA00022771"/>
    </source>
</evidence>
<dbReference type="FunFam" id="2.40.50.140:FF:000090">
    <property type="entry name" value="Replication protein A subunit"/>
    <property type="match status" value="1"/>
</dbReference>
<organism evidence="13 14">
    <name type="scientific">Gigaspora rosea</name>
    <dbReference type="NCBI Taxonomy" id="44941"/>
    <lineage>
        <taxon>Eukaryota</taxon>
        <taxon>Fungi</taxon>
        <taxon>Fungi incertae sedis</taxon>
        <taxon>Mucoromycota</taxon>
        <taxon>Glomeromycotina</taxon>
        <taxon>Glomeromycetes</taxon>
        <taxon>Diversisporales</taxon>
        <taxon>Gigasporaceae</taxon>
        <taxon>Gigaspora</taxon>
    </lineage>
</organism>
<accession>A0A397UT32</accession>
<dbReference type="EMBL" id="QKWP01000937">
    <property type="protein sequence ID" value="RIB13295.1"/>
    <property type="molecule type" value="Genomic_DNA"/>
</dbReference>
<reference evidence="13 14" key="1">
    <citation type="submission" date="2018-06" db="EMBL/GenBank/DDBJ databases">
        <title>Comparative genomics reveals the genomic features of Rhizophagus irregularis, R. cerebriforme, R. diaphanum and Gigaspora rosea, and their symbiotic lifestyle signature.</title>
        <authorList>
            <person name="Morin E."/>
            <person name="San Clemente H."/>
            <person name="Chen E.C.H."/>
            <person name="De La Providencia I."/>
            <person name="Hainaut M."/>
            <person name="Kuo A."/>
            <person name="Kohler A."/>
            <person name="Murat C."/>
            <person name="Tang N."/>
            <person name="Roy S."/>
            <person name="Loubradou J."/>
            <person name="Henrissat B."/>
            <person name="Grigoriev I.V."/>
            <person name="Corradi N."/>
            <person name="Roux C."/>
            <person name="Martin F.M."/>
        </authorList>
    </citation>
    <scope>NUCLEOTIDE SEQUENCE [LARGE SCALE GENOMIC DNA]</scope>
    <source>
        <strain evidence="13 14">DAOM 194757</strain>
    </source>
</reference>
<keyword evidence="4 9" id="KW-0479">Metal-binding</keyword>
<feature type="domain" description="Replication protein A OB" evidence="12">
    <location>
        <begin position="123"/>
        <end position="218"/>
    </location>
</feature>
<protein>
    <recommendedName>
        <fullName evidence="9">Replication protein A subunit</fullName>
    </recommendedName>
</protein>
<proteinExistence type="inferred from homology"/>
<evidence type="ECO:0000313" key="13">
    <source>
        <dbReference type="EMBL" id="RIB13295.1"/>
    </source>
</evidence>
<dbReference type="CDD" id="cd04474">
    <property type="entry name" value="RPA1_DBD_A"/>
    <property type="match status" value="1"/>
</dbReference>
<dbReference type="CDD" id="cd04475">
    <property type="entry name" value="RPA1_DBD_B"/>
    <property type="match status" value="1"/>
</dbReference>
<feature type="domain" description="OB" evidence="10">
    <location>
        <begin position="33"/>
        <end position="97"/>
    </location>
</feature>
<gene>
    <name evidence="13" type="ORF">C2G38_1906428</name>
</gene>
<dbReference type="PANTHER" id="PTHR47165:SF4">
    <property type="entry name" value="OS03G0429900 PROTEIN"/>
    <property type="match status" value="1"/>
</dbReference>